<protein>
    <submittedName>
        <fullName evidence="2">Uncharacterized protein</fullName>
    </submittedName>
</protein>
<feature type="compositionally biased region" description="Basic residues" evidence="1">
    <location>
        <begin position="67"/>
        <end position="76"/>
    </location>
</feature>
<sequence length="107" mass="12353">MGHDIETHREYYRLPQETILLAKMSKLFNLASEGKLHKFKGKSLEDVAVSPEEVLSTEVAEEEGGRRRTRRRKMVKGKVQEEKKEGQGQVSHKEITTDGQYNKMTFC</sequence>
<organism evidence="2 3">
    <name type="scientific">Holothuria leucospilota</name>
    <name type="common">Black long sea cucumber</name>
    <name type="synonym">Mertensiothuria leucospilota</name>
    <dbReference type="NCBI Taxonomy" id="206669"/>
    <lineage>
        <taxon>Eukaryota</taxon>
        <taxon>Metazoa</taxon>
        <taxon>Echinodermata</taxon>
        <taxon>Eleutherozoa</taxon>
        <taxon>Echinozoa</taxon>
        <taxon>Holothuroidea</taxon>
        <taxon>Aspidochirotacea</taxon>
        <taxon>Aspidochirotida</taxon>
        <taxon>Holothuriidae</taxon>
        <taxon>Holothuria</taxon>
    </lineage>
</organism>
<dbReference type="Proteomes" id="UP001152320">
    <property type="component" value="Chromosome 1"/>
</dbReference>
<feature type="compositionally biased region" description="Basic and acidic residues" evidence="1">
    <location>
        <begin position="78"/>
        <end position="96"/>
    </location>
</feature>
<dbReference type="EMBL" id="JAIZAY010000001">
    <property type="protein sequence ID" value="KAJ8048687.1"/>
    <property type="molecule type" value="Genomic_DNA"/>
</dbReference>
<evidence type="ECO:0000313" key="3">
    <source>
        <dbReference type="Proteomes" id="UP001152320"/>
    </source>
</evidence>
<evidence type="ECO:0000313" key="2">
    <source>
        <dbReference type="EMBL" id="KAJ8048687.1"/>
    </source>
</evidence>
<comment type="caution">
    <text evidence="2">The sequence shown here is derived from an EMBL/GenBank/DDBJ whole genome shotgun (WGS) entry which is preliminary data.</text>
</comment>
<dbReference type="PANTHER" id="PTHR33480:SF1">
    <property type="entry name" value="TYR RECOMBINASE DOMAIN-CONTAINING PROTEIN"/>
    <property type="match status" value="1"/>
</dbReference>
<proteinExistence type="predicted"/>
<feature type="region of interest" description="Disordered" evidence="1">
    <location>
        <begin position="60"/>
        <end position="96"/>
    </location>
</feature>
<gene>
    <name evidence="2" type="ORF">HOLleu_01097</name>
</gene>
<accession>A0A9Q1HG78</accession>
<evidence type="ECO:0000256" key="1">
    <source>
        <dbReference type="SAM" id="MobiDB-lite"/>
    </source>
</evidence>
<dbReference type="AlphaFoldDB" id="A0A9Q1HG78"/>
<dbReference type="PANTHER" id="PTHR33480">
    <property type="entry name" value="SET DOMAIN-CONTAINING PROTEIN-RELATED"/>
    <property type="match status" value="1"/>
</dbReference>
<name>A0A9Q1HG78_HOLLE</name>
<reference evidence="2" key="1">
    <citation type="submission" date="2021-10" db="EMBL/GenBank/DDBJ databases">
        <title>Tropical sea cucumber genome reveals ecological adaptation and Cuvierian tubules defense mechanism.</title>
        <authorList>
            <person name="Chen T."/>
        </authorList>
    </citation>
    <scope>NUCLEOTIDE SEQUENCE</scope>
    <source>
        <strain evidence="2">Nanhai2018</strain>
        <tissue evidence="2">Muscle</tissue>
    </source>
</reference>
<keyword evidence="3" id="KW-1185">Reference proteome</keyword>